<dbReference type="EMBL" id="JYDW01000409">
    <property type="protein sequence ID" value="KRZ48424.1"/>
    <property type="molecule type" value="Genomic_DNA"/>
</dbReference>
<name>A0A0V1KM85_9BILA</name>
<reference evidence="1 2" key="1">
    <citation type="submission" date="2015-05" db="EMBL/GenBank/DDBJ databases">
        <title>Evolution of Trichinella species and genotypes.</title>
        <authorList>
            <person name="Korhonen P.K."/>
            <person name="Edoardo P."/>
            <person name="Giuseppe L.R."/>
            <person name="Gasser R.B."/>
        </authorList>
    </citation>
    <scope>NUCLEOTIDE SEQUENCE [LARGE SCALE GENOMIC DNA]</scope>
    <source>
        <strain evidence="1">ISS10</strain>
    </source>
</reference>
<protein>
    <submittedName>
        <fullName evidence="1">Uncharacterized protein</fullName>
    </submittedName>
</protein>
<organism evidence="1 2">
    <name type="scientific">Trichinella nativa</name>
    <dbReference type="NCBI Taxonomy" id="6335"/>
    <lineage>
        <taxon>Eukaryota</taxon>
        <taxon>Metazoa</taxon>
        <taxon>Ecdysozoa</taxon>
        <taxon>Nematoda</taxon>
        <taxon>Enoplea</taxon>
        <taxon>Dorylaimia</taxon>
        <taxon>Trichinellida</taxon>
        <taxon>Trichinellidae</taxon>
        <taxon>Trichinella</taxon>
    </lineage>
</organism>
<dbReference type="Proteomes" id="UP000054721">
    <property type="component" value="Unassembled WGS sequence"/>
</dbReference>
<gene>
    <name evidence="1" type="ORF">T02_269</name>
</gene>
<keyword evidence="2" id="KW-1185">Reference proteome</keyword>
<sequence>MTYINGTHCRKFSNIVFAERNEKKPSTLFTIIFMQIFKHGLDSCGLSVKDIIVFKYTFD</sequence>
<dbReference type="AlphaFoldDB" id="A0A0V1KM85"/>
<accession>A0A0V1KM85</accession>
<evidence type="ECO:0000313" key="1">
    <source>
        <dbReference type="EMBL" id="KRZ48424.1"/>
    </source>
</evidence>
<evidence type="ECO:0000313" key="2">
    <source>
        <dbReference type="Proteomes" id="UP000054721"/>
    </source>
</evidence>
<comment type="caution">
    <text evidence="1">The sequence shown here is derived from an EMBL/GenBank/DDBJ whole genome shotgun (WGS) entry which is preliminary data.</text>
</comment>
<proteinExistence type="predicted"/>